<sequence>MLEKRTCNAFYETSLSLLLRSLGVDTVIFTGLHTNICVRHMVTIIILIFATVLSAIPVINFVGGVRVLLVLY</sequence>
<reference evidence="6" key="3">
    <citation type="submission" date="2022-09" db="EMBL/GenBank/DDBJ databases">
        <title>Complete genome sequence of Vulcanisaeta souniana.</title>
        <authorList>
            <person name="Kato S."/>
            <person name="Itoh T."/>
            <person name="Ohkuma M."/>
        </authorList>
    </citation>
    <scope>NUCLEOTIDE SEQUENCE [LARGE SCALE GENOMIC DNA]</scope>
    <source>
        <strain evidence="6">JCM 11219</strain>
    </source>
</reference>
<evidence type="ECO:0000313" key="3">
    <source>
        <dbReference type="EMBL" id="BDR91786.1"/>
    </source>
</evidence>
<protein>
    <recommendedName>
        <fullName evidence="2">Isochorismatase-like domain-containing protein</fullName>
    </recommendedName>
</protein>
<dbReference type="RefSeq" id="WP_264890773.1">
    <property type="nucleotide sequence ID" value="NZ_AP026830.1"/>
</dbReference>
<dbReference type="AlphaFoldDB" id="A0A830ECX4"/>
<reference evidence="4" key="2">
    <citation type="submission" date="2020-09" db="EMBL/GenBank/DDBJ databases">
        <authorList>
            <person name="Sun Q."/>
            <person name="Ohkuma M."/>
        </authorList>
    </citation>
    <scope>NUCLEOTIDE SEQUENCE</scope>
    <source>
        <strain evidence="4">JCM 11219</strain>
    </source>
</reference>
<dbReference type="SUPFAM" id="SSF52499">
    <property type="entry name" value="Isochorismatase-like hydrolases"/>
    <property type="match status" value="1"/>
</dbReference>
<evidence type="ECO:0000313" key="6">
    <source>
        <dbReference type="Proteomes" id="UP001060771"/>
    </source>
</evidence>
<accession>A0A830ECX4</accession>
<evidence type="ECO:0000259" key="2">
    <source>
        <dbReference type="Pfam" id="PF00857"/>
    </source>
</evidence>
<dbReference type="GeneID" id="76206428"/>
<keyword evidence="1" id="KW-0472">Membrane</keyword>
<name>A0A830ECX4_9CREN</name>
<dbReference type="Proteomes" id="UP001060771">
    <property type="component" value="Chromosome"/>
</dbReference>
<keyword evidence="1" id="KW-0812">Transmembrane</keyword>
<proteinExistence type="predicted"/>
<evidence type="ECO:0000256" key="1">
    <source>
        <dbReference type="SAM" id="Phobius"/>
    </source>
</evidence>
<reference evidence="4" key="1">
    <citation type="journal article" date="2014" name="Int. J. Syst. Evol. Microbiol.">
        <title>Complete genome sequence of Corynebacterium casei LMG S-19264T (=DSM 44701T), isolated from a smear-ripened cheese.</title>
        <authorList>
            <consortium name="US DOE Joint Genome Institute (JGI-PGF)"/>
            <person name="Walter F."/>
            <person name="Albersmeier A."/>
            <person name="Kalinowski J."/>
            <person name="Ruckert C."/>
        </authorList>
    </citation>
    <scope>NUCLEOTIDE SEQUENCE</scope>
    <source>
        <strain evidence="4">JCM 11219</strain>
    </source>
</reference>
<dbReference type="Gene3D" id="3.40.50.850">
    <property type="entry name" value="Isochorismatase-like"/>
    <property type="match status" value="1"/>
</dbReference>
<gene>
    <name evidence="4" type="ORF">GCM10007112_04200</name>
    <name evidence="3" type="ORF">Vsou_08790</name>
</gene>
<reference evidence="3" key="4">
    <citation type="journal article" date="2023" name="Microbiol. Resour. Announc.">
        <title>Complete Genome Sequence of Vulcanisaeta souniana Strain IC-059, a Hyperthermophilic Archaeon Isolated from Hot Spring Water in Japan.</title>
        <authorList>
            <person name="Kato S."/>
            <person name="Itoh T."/>
            <person name="Wu L."/>
            <person name="Ma J."/>
            <person name="Ohkuma M."/>
        </authorList>
    </citation>
    <scope>NUCLEOTIDE SEQUENCE</scope>
    <source>
        <strain evidence="3">JCM 11219</strain>
    </source>
</reference>
<feature type="domain" description="Isochorismatase-like" evidence="2">
    <location>
        <begin position="2"/>
        <end position="42"/>
    </location>
</feature>
<dbReference type="EMBL" id="BMNM01000001">
    <property type="protein sequence ID" value="GGI70389.1"/>
    <property type="molecule type" value="Genomic_DNA"/>
</dbReference>
<dbReference type="InterPro" id="IPR000868">
    <property type="entry name" value="Isochorismatase-like_dom"/>
</dbReference>
<dbReference type="Proteomes" id="UP000657075">
    <property type="component" value="Unassembled WGS sequence"/>
</dbReference>
<dbReference type="InterPro" id="IPR036380">
    <property type="entry name" value="Isochorismatase-like_sf"/>
</dbReference>
<evidence type="ECO:0000313" key="5">
    <source>
        <dbReference type="Proteomes" id="UP000657075"/>
    </source>
</evidence>
<dbReference type="EMBL" id="AP026830">
    <property type="protein sequence ID" value="BDR91786.1"/>
    <property type="molecule type" value="Genomic_DNA"/>
</dbReference>
<dbReference type="Pfam" id="PF00857">
    <property type="entry name" value="Isochorismatase"/>
    <property type="match status" value="1"/>
</dbReference>
<keyword evidence="1" id="KW-1133">Transmembrane helix</keyword>
<feature type="transmembrane region" description="Helical" evidence="1">
    <location>
        <begin position="44"/>
        <end position="69"/>
    </location>
</feature>
<organism evidence="4 5">
    <name type="scientific">Vulcanisaeta souniana JCM 11219</name>
    <dbReference type="NCBI Taxonomy" id="1293586"/>
    <lineage>
        <taxon>Archaea</taxon>
        <taxon>Thermoproteota</taxon>
        <taxon>Thermoprotei</taxon>
        <taxon>Thermoproteales</taxon>
        <taxon>Thermoproteaceae</taxon>
        <taxon>Vulcanisaeta</taxon>
    </lineage>
</organism>
<keyword evidence="6" id="KW-1185">Reference proteome</keyword>
<evidence type="ECO:0000313" key="4">
    <source>
        <dbReference type="EMBL" id="GGI70389.1"/>
    </source>
</evidence>